<evidence type="ECO:0000256" key="1">
    <source>
        <dbReference type="SAM" id="Coils"/>
    </source>
</evidence>
<feature type="coiled-coil region" evidence="1">
    <location>
        <begin position="312"/>
        <end position="346"/>
    </location>
</feature>
<sequence length="405" mass="46652">MSVGIVRVQKFGKGSVKGVEIHDQREKEGISHTNPDIDWGRSHENYDLCPAQNRNYYQAVKERIEQLHLPRAVRKDAVVMAQVLVTSDREFFDGLTPEQTQKFFRDAYSFLADRYGTENIVSAMVHMDERTPHMHVNFVPVTPDGKLSAKRLLTRQALIEQQTAFQNAVGVHYGLRRGMTKEERVEQGVERKHMATAEYKAYTKQLELLQQEVEETHGEAMQLRWEVTQAKNDLQEHQESLRGVKNRLAVETAMITGMEAAEPVKPVREHGGRFRKETVEVSKEDFERSQQAISALPGAYEALQAARNLLDVQKHEKEKDALQGRLRALQSEIQTLRSQNQQLKYQLSRKDHQLDEYVDELNALCGRFSDYLQENDPTLTEEKADDIVRELVEGQSRHHGYEMSL</sequence>
<name>A0A0H5Q0I3_9ZZZZ</name>
<dbReference type="Pfam" id="PF01076">
    <property type="entry name" value="Mob_Pre"/>
    <property type="match status" value="1"/>
</dbReference>
<dbReference type="AlphaFoldDB" id="A0A0H5Q0I3"/>
<reference evidence="2" key="2">
    <citation type="submission" date="2015-07" db="EMBL/GenBank/DDBJ databases">
        <title>Plasmids, circular viruses and viroids from rat gut.</title>
        <authorList>
            <person name="Jorgensen T.J."/>
            <person name="Hansen M.A."/>
            <person name="Xu Z."/>
            <person name="Tabak M.A."/>
            <person name="Sorensen S.J."/>
            <person name="Hansen L.H."/>
        </authorList>
    </citation>
    <scope>NUCLEOTIDE SEQUENCE</scope>
    <source>
        <plasmid evidence="2">pRGRH0404</plasmid>
    </source>
</reference>
<protein>
    <recommendedName>
        <fullName evidence="3">Plasmid recombination enzyme</fullName>
    </recommendedName>
</protein>
<keyword evidence="2" id="KW-0614">Plasmid</keyword>
<geneLocation type="plasmid" evidence="2">
    <name>pRGRH0404</name>
</geneLocation>
<reference evidence="2" key="1">
    <citation type="submission" date="2015-06" db="EMBL/GenBank/DDBJ databases">
        <authorList>
            <person name="Joergensen T."/>
        </authorList>
    </citation>
    <scope>NUCLEOTIDE SEQUENCE</scope>
    <source>
        <plasmid evidence="2">pRGRH0404</plasmid>
    </source>
</reference>
<dbReference type="CDD" id="cd17242">
    <property type="entry name" value="MobM_relaxase"/>
    <property type="match status" value="1"/>
</dbReference>
<keyword evidence="1" id="KW-0175">Coiled coil</keyword>
<dbReference type="InterPro" id="IPR001668">
    <property type="entry name" value="Mob_Pre"/>
</dbReference>
<accession>A0A0H5Q0I3</accession>
<evidence type="ECO:0000313" key="2">
    <source>
        <dbReference type="EMBL" id="CRY94909.1"/>
    </source>
</evidence>
<proteinExistence type="predicted"/>
<organism evidence="2">
    <name type="scientific">uncultured prokaryote</name>
    <dbReference type="NCBI Taxonomy" id="198431"/>
    <lineage>
        <taxon>unclassified sequences</taxon>
        <taxon>environmental samples</taxon>
    </lineage>
</organism>
<dbReference type="GO" id="GO:0003677">
    <property type="term" value="F:DNA binding"/>
    <property type="evidence" value="ECO:0007669"/>
    <property type="project" value="InterPro"/>
</dbReference>
<dbReference type="NCBIfam" id="NF041497">
    <property type="entry name" value="MobV"/>
    <property type="match status" value="1"/>
</dbReference>
<evidence type="ECO:0008006" key="3">
    <source>
        <dbReference type="Google" id="ProtNLM"/>
    </source>
</evidence>
<dbReference type="EMBL" id="LN853050">
    <property type="protein sequence ID" value="CRY94909.1"/>
    <property type="molecule type" value="Genomic_DNA"/>
</dbReference>
<feature type="coiled-coil region" evidence="1">
    <location>
        <begin position="192"/>
        <end position="247"/>
    </location>
</feature>
<dbReference type="GO" id="GO:0006310">
    <property type="term" value="P:DNA recombination"/>
    <property type="evidence" value="ECO:0007669"/>
    <property type="project" value="InterPro"/>
</dbReference>
<dbReference type="Gene3D" id="3.30.930.30">
    <property type="match status" value="1"/>
</dbReference>